<organism evidence="3 4">
    <name type="scientific">Mangrovivirga halotolerans</name>
    <dbReference type="NCBI Taxonomy" id="2993936"/>
    <lineage>
        <taxon>Bacteria</taxon>
        <taxon>Pseudomonadati</taxon>
        <taxon>Bacteroidota</taxon>
        <taxon>Cytophagia</taxon>
        <taxon>Cytophagales</taxon>
        <taxon>Mangrovivirgaceae</taxon>
        <taxon>Mangrovivirga</taxon>
    </lineage>
</organism>
<sequence>MKIGMILDSHFPPDPRVENEALYLIDQGHEVFLFCLDYTGKKKSEETYKNIHVIRIKPPKIIYKLSALAYTFPFYHDYLRPIIKDFIIKNKIDTIHIHDIQVARAVFDANKTLGKSITLDLHENRPEIMKYYAHTNTFTGKMWISPKKWKKYEADFIKKSDHVIVVTEEARDYYLSYIDINPDKFKVVPNSVRKEFYNNIEFKTEITEKLKGGFNLLYIGDTGIRRGLLTAIEAIPDLINKIPDIKLVIVGRNKTDNILKEAVTKLQLEDHVLFEGWQSPDTFASYIESSDLGISPLHRNIHHDTTYANKIFMYMAFGKPIVVSDTTTQKNLVNRYNCGEIFEAKNTKDFSDKVLSLFENREKYEKQSENAAEAIEQELNWDKQAVELNEIYK</sequence>
<dbReference type="RefSeq" id="WP_266055886.1">
    <property type="nucleotide sequence ID" value="NZ_JAPFQN010000003.1"/>
</dbReference>
<dbReference type="Gene3D" id="3.40.50.2000">
    <property type="entry name" value="Glycogen Phosphorylase B"/>
    <property type="match status" value="2"/>
</dbReference>
<accession>A0ABT3RQ88</accession>
<reference evidence="3 4" key="1">
    <citation type="submission" date="2022-11" db="EMBL/GenBank/DDBJ databases">
        <title>The characterization of three novel Bacteroidetes species and genomic analysis of their roles in tidal elemental geochemical cycles.</title>
        <authorList>
            <person name="Ma K."/>
        </authorList>
    </citation>
    <scope>NUCLEOTIDE SEQUENCE [LARGE SCALE GENOMIC DNA]</scope>
    <source>
        <strain evidence="3 4">M17</strain>
    </source>
</reference>
<dbReference type="EMBL" id="JAPFQN010000003">
    <property type="protein sequence ID" value="MCX2743503.1"/>
    <property type="molecule type" value="Genomic_DNA"/>
</dbReference>
<feature type="domain" description="Glycosyl transferase family 1" evidence="1">
    <location>
        <begin position="205"/>
        <end position="373"/>
    </location>
</feature>
<dbReference type="Proteomes" id="UP001209885">
    <property type="component" value="Unassembled WGS sequence"/>
</dbReference>
<dbReference type="PANTHER" id="PTHR45947">
    <property type="entry name" value="SULFOQUINOVOSYL TRANSFERASE SQD2"/>
    <property type="match status" value="1"/>
</dbReference>
<keyword evidence="4" id="KW-1185">Reference proteome</keyword>
<dbReference type="InterPro" id="IPR050194">
    <property type="entry name" value="Glycosyltransferase_grp1"/>
</dbReference>
<dbReference type="PANTHER" id="PTHR45947:SF3">
    <property type="entry name" value="SULFOQUINOVOSYL TRANSFERASE SQD2"/>
    <property type="match status" value="1"/>
</dbReference>
<evidence type="ECO:0000259" key="2">
    <source>
        <dbReference type="Pfam" id="PF13439"/>
    </source>
</evidence>
<dbReference type="InterPro" id="IPR028098">
    <property type="entry name" value="Glyco_trans_4-like_N"/>
</dbReference>
<dbReference type="SUPFAM" id="SSF53756">
    <property type="entry name" value="UDP-Glycosyltransferase/glycogen phosphorylase"/>
    <property type="match status" value="1"/>
</dbReference>
<evidence type="ECO:0000313" key="3">
    <source>
        <dbReference type="EMBL" id="MCX2743503.1"/>
    </source>
</evidence>
<dbReference type="CDD" id="cd03801">
    <property type="entry name" value="GT4_PimA-like"/>
    <property type="match status" value="1"/>
</dbReference>
<name>A0ABT3RQ88_9BACT</name>
<dbReference type="Pfam" id="PF13439">
    <property type="entry name" value="Glyco_transf_4"/>
    <property type="match status" value="1"/>
</dbReference>
<comment type="caution">
    <text evidence="3">The sequence shown here is derived from an EMBL/GenBank/DDBJ whole genome shotgun (WGS) entry which is preliminary data.</text>
</comment>
<dbReference type="InterPro" id="IPR001296">
    <property type="entry name" value="Glyco_trans_1"/>
</dbReference>
<evidence type="ECO:0000259" key="1">
    <source>
        <dbReference type="Pfam" id="PF00534"/>
    </source>
</evidence>
<feature type="domain" description="Glycosyltransferase subfamily 4-like N-terminal" evidence="2">
    <location>
        <begin position="17"/>
        <end position="193"/>
    </location>
</feature>
<protein>
    <submittedName>
        <fullName evidence="3">Glycosyltransferase family 4 protein</fullName>
    </submittedName>
</protein>
<evidence type="ECO:0000313" key="4">
    <source>
        <dbReference type="Proteomes" id="UP001209885"/>
    </source>
</evidence>
<gene>
    <name evidence="3" type="ORF">OO013_06480</name>
</gene>
<proteinExistence type="predicted"/>
<dbReference type="Pfam" id="PF00534">
    <property type="entry name" value="Glycos_transf_1"/>
    <property type="match status" value="1"/>
</dbReference>